<reference evidence="4" key="1">
    <citation type="submission" date="2017-02" db="UniProtKB">
        <authorList>
            <consortium name="WormBaseParasite"/>
        </authorList>
    </citation>
    <scope>IDENTIFICATION</scope>
</reference>
<dbReference type="WBParaSite" id="DME_0000176201-mRNA-1">
    <property type="protein sequence ID" value="DME_0000176201-mRNA-1"/>
    <property type="gene ID" value="DME_0000176201"/>
</dbReference>
<evidence type="ECO:0000313" key="2">
    <source>
        <dbReference type="Proteomes" id="UP000038040"/>
    </source>
</evidence>
<proteinExistence type="predicted"/>
<evidence type="ECO:0000313" key="3">
    <source>
        <dbReference type="Proteomes" id="UP000274756"/>
    </source>
</evidence>
<keyword evidence="3" id="KW-1185">Reference proteome</keyword>
<dbReference type="Proteomes" id="UP000038040">
    <property type="component" value="Unplaced"/>
</dbReference>
<sequence>MDTLIVRMRAHQRLLSMANTSGNISSLETTTLGFAGYRPNNASLQSTSSAPHVGATSAFGPSPYLTGHFANGYQPTPDFQNYVANGPPTAGWYGAHDPRLSKLNFYATFQ</sequence>
<protein>
    <submittedName>
        <fullName evidence="4">OAR domain-containing protein</fullName>
    </submittedName>
</protein>
<organism evidence="2 4">
    <name type="scientific">Dracunculus medinensis</name>
    <name type="common">Guinea worm</name>
    <dbReference type="NCBI Taxonomy" id="318479"/>
    <lineage>
        <taxon>Eukaryota</taxon>
        <taxon>Metazoa</taxon>
        <taxon>Ecdysozoa</taxon>
        <taxon>Nematoda</taxon>
        <taxon>Chromadorea</taxon>
        <taxon>Rhabditida</taxon>
        <taxon>Spirurina</taxon>
        <taxon>Dracunculoidea</taxon>
        <taxon>Dracunculidae</taxon>
        <taxon>Dracunculus</taxon>
    </lineage>
</organism>
<dbReference type="Proteomes" id="UP000274756">
    <property type="component" value="Unassembled WGS sequence"/>
</dbReference>
<gene>
    <name evidence="1" type="ORF">DME_LOCUS6122</name>
</gene>
<dbReference type="EMBL" id="UYYG01001154">
    <property type="protein sequence ID" value="VDN56149.1"/>
    <property type="molecule type" value="Genomic_DNA"/>
</dbReference>
<accession>A0A0N4U4P2</accession>
<name>A0A0N4U4P2_DRAME</name>
<reference evidence="1 3" key="2">
    <citation type="submission" date="2018-11" db="EMBL/GenBank/DDBJ databases">
        <authorList>
            <consortium name="Pathogen Informatics"/>
        </authorList>
    </citation>
    <scope>NUCLEOTIDE SEQUENCE [LARGE SCALE GENOMIC DNA]</scope>
</reference>
<evidence type="ECO:0000313" key="4">
    <source>
        <dbReference type="WBParaSite" id="DME_0000176201-mRNA-1"/>
    </source>
</evidence>
<evidence type="ECO:0000313" key="1">
    <source>
        <dbReference type="EMBL" id="VDN56149.1"/>
    </source>
</evidence>
<dbReference type="AlphaFoldDB" id="A0A0N4U4P2"/>